<sequence>MHFIFIRIITLPFTYRAQSDGEICPPLAAPTLFFDPPFCAGFPCRR</sequence>
<organism evidence="1 2">
    <name type="scientific">Edwardsiella ictaluri (strain 93-146)</name>
    <dbReference type="NCBI Taxonomy" id="634503"/>
    <lineage>
        <taxon>Bacteria</taxon>
        <taxon>Pseudomonadati</taxon>
        <taxon>Pseudomonadota</taxon>
        <taxon>Gammaproteobacteria</taxon>
        <taxon>Enterobacterales</taxon>
        <taxon>Hafniaceae</taxon>
        <taxon>Edwardsiella</taxon>
    </lineage>
</organism>
<evidence type="ECO:0000313" key="2">
    <source>
        <dbReference type="Proteomes" id="UP000001485"/>
    </source>
</evidence>
<dbReference type="HOGENOM" id="CLU_3183046_0_0_6"/>
<reference evidence="1 2" key="2">
    <citation type="journal article" date="2012" name="J. Bacteriol.">
        <title>Genome Sequence of Edwardsiella ictaluri 93-146, a Strain Associated with a Natural Channel Catfish Outbreak of Enteric Septicemia of Catfish.</title>
        <authorList>
            <person name="Williams M.L."/>
            <person name="Gillaspy A.F."/>
            <person name="Dyer D.W."/>
            <person name="Thune R.L."/>
            <person name="Waldbieser G.C."/>
            <person name="Schuster S.C."/>
            <person name="Gipson J."/>
            <person name="Zaitshik J."/>
            <person name="Landry C."/>
            <person name="Banes M.M."/>
            <person name="Lawrence M.L."/>
        </authorList>
    </citation>
    <scope>NUCLEOTIDE SEQUENCE [LARGE SCALE GENOMIC DNA]</scope>
    <source>
        <strain evidence="1 2">93-146</strain>
    </source>
</reference>
<accession>C5B9V0</accession>
<protein>
    <submittedName>
        <fullName evidence="1">Uncharacterized protein</fullName>
    </submittedName>
</protein>
<dbReference type="KEGG" id="eic:NT01EI_1616"/>
<proteinExistence type="predicted"/>
<reference evidence="2" key="1">
    <citation type="submission" date="2009-03" db="EMBL/GenBank/DDBJ databases">
        <title>Complete genome sequence of Edwardsiella ictaluri 93-146.</title>
        <authorList>
            <person name="Williams M.L."/>
            <person name="Gillaspy A.F."/>
            <person name="Dyer D.W."/>
            <person name="Thune R.L."/>
            <person name="Waldbieser G.C."/>
            <person name="Schuster S.C."/>
            <person name="Gipson J."/>
            <person name="Zaitshik J."/>
            <person name="Landry C."/>
            <person name="Lawrence M.L."/>
        </authorList>
    </citation>
    <scope>NUCLEOTIDE SEQUENCE [LARGE SCALE GENOMIC DNA]</scope>
    <source>
        <strain evidence="2">93-146</strain>
    </source>
</reference>
<dbReference type="AlphaFoldDB" id="C5B9V0"/>
<gene>
    <name evidence="1" type="ordered locus">NT01EI_1616</name>
</gene>
<dbReference type="EMBL" id="CP001600">
    <property type="protein sequence ID" value="ACR68800.1"/>
    <property type="molecule type" value="Genomic_DNA"/>
</dbReference>
<dbReference type="Proteomes" id="UP000001485">
    <property type="component" value="Chromosome"/>
</dbReference>
<evidence type="ECO:0000313" key="1">
    <source>
        <dbReference type="EMBL" id="ACR68800.1"/>
    </source>
</evidence>
<name>C5B9V0_EDWI9</name>